<evidence type="ECO:0000256" key="2">
    <source>
        <dbReference type="ARBA" id="ARBA00022771"/>
    </source>
</evidence>
<sequence length="222" mass="23977">MTTPNLNPNPKPKPKPNNNNTSWSMHPTLHEAVSERLSDANLTLTFHATDESDTNSHEYDTNIMGRFTCHNRACSARGWTSKKVAITIRMYPGAAYNARVYHQRCRSCHRLARPVLDASYAERVAYRLKKWCGVRGLERPVFGTGLGAGGRSEAPHSSWLCEGCRAGRCGAGSGAGAGAAAVGEGVGERGRRYVGRVDEMGGMGGGVDGPGWGGEMEGPWWL</sequence>
<dbReference type="OrthoDB" id="8121437at2759"/>
<evidence type="ECO:0000256" key="4">
    <source>
        <dbReference type="SAM" id="MobiDB-lite"/>
    </source>
</evidence>
<keyword evidence="7" id="KW-1185">Reference proteome</keyword>
<proteinExistence type="predicted"/>
<dbReference type="Pfam" id="PF13695">
    <property type="entry name" value="Zn_ribbon_3CxxC"/>
    <property type="match status" value="1"/>
</dbReference>
<dbReference type="GO" id="GO:0008270">
    <property type="term" value="F:zinc ion binding"/>
    <property type="evidence" value="ECO:0007669"/>
    <property type="project" value="UniProtKB-KW"/>
</dbReference>
<feature type="domain" description="3CxxC-type" evidence="5">
    <location>
        <begin position="62"/>
        <end position="167"/>
    </location>
</feature>
<feature type="region of interest" description="Disordered" evidence="4">
    <location>
        <begin position="1"/>
        <end position="25"/>
    </location>
</feature>
<evidence type="ECO:0000256" key="1">
    <source>
        <dbReference type="ARBA" id="ARBA00022723"/>
    </source>
</evidence>
<evidence type="ECO:0000256" key="3">
    <source>
        <dbReference type="ARBA" id="ARBA00022833"/>
    </source>
</evidence>
<dbReference type="Proteomes" id="UP000235023">
    <property type="component" value="Unassembled WGS sequence"/>
</dbReference>
<keyword evidence="2" id="KW-0863">Zinc-finger</keyword>
<accession>A0A2J5HQ67</accession>
<name>A0A2J5HQ67_9EURO</name>
<keyword evidence="1" id="KW-0479">Metal-binding</keyword>
<evidence type="ECO:0000259" key="5">
    <source>
        <dbReference type="SMART" id="SM01328"/>
    </source>
</evidence>
<gene>
    <name evidence="6" type="ORF">BDW42DRAFT_195276</name>
</gene>
<dbReference type="AlphaFoldDB" id="A0A2J5HQ67"/>
<dbReference type="InterPro" id="IPR027377">
    <property type="entry name" value="ZAR1/RTP1-5-like_Znf-3CxxC"/>
</dbReference>
<evidence type="ECO:0000313" key="6">
    <source>
        <dbReference type="EMBL" id="PLN79305.1"/>
    </source>
</evidence>
<keyword evidence="3" id="KW-0862">Zinc</keyword>
<protein>
    <submittedName>
        <fullName evidence="6">Zinc-binding domain-domain-containing protein</fullName>
    </submittedName>
</protein>
<dbReference type="EMBL" id="KZ559562">
    <property type="protein sequence ID" value="PLN79305.1"/>
    <property type="molecule type" value="Genomic_DNA"/>
</dbReference>
<reference evidence="7" key="1">
    <citation type="submission" date="2017-12" db="EMBL/GenBank/DDBJ databases">
        <authorList>
            <consortium name="DOE Joint Genome Institute"/>
            <person name="Mondo S.J."/>
            <person name="Kjaerbolling I."/>
            <person name="Vesth T.C."/>
            <person name="Frisvad J.C."/>
            <person name="Nybo J.L."/>
            <person name="Theobald S."/>
            <person name="Kuo A."/>
            <person name="Bowyer P."/>
            <person name="Matsuda Y."/>
            <person name="Lyhne E.K."/>
            <person name="Kogle M.E."/>
            <person name="Clum A."/>
            <person name="Lipzen A."/>
            <person name="Salamov A."/>
            <person name="Ngan C.Y."/>
            <person name="Daum C."/>
            <person name="Chiniquy J."/>
            <person name="Barry K."/>
            <person name="LaButti K."/>
            <person name="Haridas S."/>
            <person name="Simmons B.A."/>
            <person name="Magnuson J.K."/>
            <person name="Mortensen U.H."/>
            <person name="Larsen T.O."/>
            <person name="Grigoriev I.V."/>
            <person name="Baker S.E."/>
            <person name="Andersen M.R."/>
            <person name="Nordberg H.P."/>
            <person name="Cantor M.N."/>
            <person name="Hua S.X."/>
        </authorList>
    </citation>
    <scope>NUCLEOTIDE SEQUENCE [LARGE SCALE GENOMIC DNA]</scope>
    <source>
        <strain evidence="7">IBT 19404</strain>
    </source>
</reference>
<dbReference type="SMART" id="SM01328">
    <property type="entry name" value="zf-3CxxC"/>
    <property type="match status" value="1"/>
</dbReference>
<evidence type="ECO:0000313" key="7">
    <source>
        <dbReference type="Proteomes" id="UP000235023"/>
    </source>
</evidence>
<organism evidence="6 7">
    <name type="scientific">Aspergillus taichungensis</name>
    <dbReference type="NCBI Taxonomy" id="482145"/>
    <lineage>
        <taxon>Eukaryota</taxon>
        <taxon>Fungi</taxon>
        <taxon>Dikarya</taxon>
        <taxon>Ascomycota</taxon>
        <taxon>Pezizomycotina</taxon>
        <taxon>Eurotiomycetes</taxon>
        <taxon>Eurotiomycetidae</taxon>
        <taxon>Eurotiales</taxon>
        <taxon>Aspergillaceae</taxon>
        <taxon>Aspergillus</taxon>
        <taxon>Aspergillus subgen. Circumdati</taxon>
    </lineage>
</organism>